<proteinExistence type="predicted"/>
<organism evidence="2 3">
    <name type="scientific">Liparis tanakae</name>
    <name type="common">Tanaka's snailfish</name>
    <dbReference type="NCBI Taxonomy" id="230148"/>
    <lineage>
        <taxon>Eukaryota</taxon>
        <taxon>Metazoa</taxon>
        <taxon>Chordata</taxon>
        <taxon>Craniata</taxon>
        <taxon>Vertebrata</taxon>
        <taxon>Euteleostomi</taxon>
        <taxon>Actinopterygii</taxon>
        <taxon>Neopterygii</taxon>
        <taxon>Teleostei</taxon>
        <taxon>Neoteleostei</taxon>
        <taxon>Acanthomorphata</taxon>
        <taxon>Eupercaria</taxon>
        <taxon>Perciformes</taxon>
        <taxon>Cottioidei</taxon>
        <taxon>Cottales</taxon>
        <taxon>Liparidae</taxon>
        <taxon>Liparis</taxon>
    </lineage>
</organism>
<feature type="compositionally biased region" description="Polar residues" evidence="1">
    <location>
        <begin position="1"/>
        <end position="17"/>
    </location>
</feature>
<dbReference type="EMBL" id="SRLO01000013">
    <property type="protein sequence ID" value="TNN86783.1"/>
    <property type="molecule type" value="Genomic_DNA"/>
</dbReference>
<sequence>MSTHGATFSASTRDTWLSSNSGVNTSASSCSRRSEQLLEKPGGVKRDKVHLGRRVTQESAAPRTAELTFMAPLGSFFVLYRTSSKCCLTTLYDSVL</sequence>
<protein>
    <submittedName>
        <fullName evidence="2">Uncharacterized protein</fullName>
    </submittedName>
</protein>
<accession>A0A4Z2JAL6</accession>
<name>A0A4Z2JAL6_9TELE</name>
<evidence type="ECO:0000256" key="1">
    <source>
        <dbReference type="SAM" id="MobiDB-lite"/>
    </source>
</evidence>
<feature type="compositionally biased region" description="Basic and acidic residues" evidence="1">
    <location>
        <begin position="32"/>
        <end position="50"/>
    </location>
</feature>
<comment type="caution">
    <text evidence="2">The sequence shown here is derived from an EMBL/GenBank/DDBJ whole genome shotgun (WGS) entry which is preliminary data.</text>
</comment>
<keyword evidence="3" id="KW-1185">Reference proteome</keyword>
<evidence type="ECO:0000313" key="3">
    <source>
        <dbReference type="Proteomes" id="UP000314294"/>
    </source>
</evidence>
<feature type="region of interest" description="Disordered" evidence="1">
    <location>
        <begin position="1"/>
        <end position="57"/>
    </location>
</feature>
<dbReference type="Proteomes" id="UP000314294">
    <property type="component" value="Unassembled WGS sequence"/>
</dbReference>
<gene>
    <name evidence="2" type="ORF">EYF80_002966</name>
</gene>
<reference evidence="2 3" key="1">
    <citation type="submission" date="2019-03" db="EMBL/GenBank/DDBJ databases">
        <title>First draft genome of Liparis tanakae, snailfish: a comprehensive survey of snailfish specific genes.</title>
        <authorList>
            <person name="Kim W."/>
            <person name="Song I."/>
            <person name="Jeong J.-H."/>
            <person name="Kim D."/>
            <person name="Kim S."/>
            <person name="Ryu S."/>
            <person name="Song J.Y."/>
            <person name="Lee S.K."/>
        </authorList>
    </citation>
    <scope>NUCLEOTIDE SEQUENCE [LARGE SCALE GENOMIC DNA]</scope>
    <source>
        <tissue evidence="2">Muscle</tissue>
    </source>
</reference>
<feature type="compositionally biased region" description="Low complexity" evidence="1">
    <location>
        <begin position="18"/>
        <end position="31"/>
    </location>
</feature>
<evidence type="ECO:0000313" key="2">
    <source>
        <dbReference type="EMBL" id="TNN86783.1"/>
    </source>
</evidence>
<dbReference type="AlphaFoldDB" id="A0A4Z2JAL6"/>